<evidence type="ECO:0000313" key="2">
    <source>
        <dbReference type="EMBL" id="KAG8388619.1"/>
    </source>
</evidence>
<dbReference type="AlphaFoldDB" id="A0AAV6Y0P9"/>
<dbReference type="Pfam" id="PF14009">
    <property type="entry name" value="PADRE"/>
    <property type="match status" value="1"/>
</dbReference>
<proteinExistence type="predicted"/>
<evidence type="ECO:0000256" key="1">
    <source>
        <dbReference type="SAM" id="MobiDB-lite"/>
    </source>
</evidence>
<feature type="compositionally biased region" description="Polar residues" evidence="1">
    <location>
        <begin position="149"/>
        <end position="176"/>
    </location>
</feature>
<gene>
    <name evidence="2" type="ORF">BUALT_Bualt02G0144300</name>
</gene>
<evidence type="ECO:0000313" key="3">
    <source>
        <dbReference type="Proteomes" id="UP000826271"/>
    </source>
</evidence>
<dbReference type="PANTHER" id="PTHR33413:SF33">
    <property type="entry name" value="MEDIATOR OF RNA POLYMERASE II TRANSCRIPTION SUBUNIT 29"/>
    <property type="match status" value="1"/>
</dbReference>
<evidence type="ECO:0008006" key="4">
    <source>
        <dbReference type="Google" id="ProtNLM"/>
    </source>
</evidence>
<organism evidence="2 3">
    <name type="scientific">Buddleja alternifolia</name>
    <dbReference type="NCBI Taxonomy" id="168488"/>
    <lineage>
        <taxon>Eukaryota</taxon>
        <taxon>Viridiplantae</taxon>
        <taxon>Streptophyta</taxon>
        <taxon>Embryophyta</taxon>
        <taxon>Tracheophyta</taxon>
        <taxon>Spermatophyta</taxon>
        <taxon>Magnoliopsida</taxon>
        <taxon>eudicotyledons</taxon>
        <taxon>Gunneridae</taxon>
        <taxon>Pentapetalae</taxon>
        <taxon>asterids</taxon>
        <taxon>lamiids</taxon>
        <taxon>Lamiales</taxon>
        <taxon>Scrophulariaceae</taxon>
        <taxon>Buddlejeae</taxon>
        <taxon>Buddleja</taxon>
    </lineage>
</organism>
<protein>
    <recommendedName>
        <fullName evidence="4">DUF4228 domain-containing protein</fullName>
    </recommendedName>
</protein>
<accession>A0AAV6Y0P9</accession>
<dbReference type="InterPro" id="IPR025322">
    <property type="entry name" value="PADRE_dom"/>
</dbReference>
<name>A0AAV6Y0P9_9LAMI</name>
<feature type="compositionally biased region" description="Basic and acidic residues" evidence="1">
    <location>
        <begin position="134"/>
        <end position="145"/>
    </location>
</feature>
<keyword evidence="3" id="KW-1185">Reference proteome</keyword>
<dbReference type="PANTHER" id="PTHR33413">
    <property type="entry name" value="EXPRESSED PROTEIN"/>
    <property type="match status" value="1"/>
</dbReference>
<comment type="caution">
    <text evidence="2">The sequence shown here is derived from an EMBL/GenBank/DDBJ whole genome shotgun (WGS) entry which is preliminary data.</text>
</comment>
<sequence length="176" mass="19756">MGNCQAIDENATLVVIQHPNGKVDNLYRPVPASQIMKINPGHYVALLLTTTLAAATTEKNNNIPLRVTRIKLLRPTDTLHLGHVYRLVTTQEVMKGLRAKKQSKMQKQQSGFVDKLTDIKQCSDFEAVVRKTEVNKTKQVKQERHNRSRNNTQLNSAASKSRLWQPSLNSISEAAS</sequence>
<feature type="region of interest" description="Disordered" evidence="1">
    <location>
        <begin position="134"/>
        <end position="176"/>
    </location>
</feature>
<reference evidence="2" key="1">
    <citation type="submission" date="2019-10" db="EMBL/GenBank/DDBJ databases">
        <authorList>
            <person name="Zhang R."/>
            <person name="Pan Y."/>
            <person name="Wang J."/>
            <person name="Ma R."/>
            <person name="Yu S."/>
        </authorList>
    </citation>
    <scope>NUCLEOTIDE SEQUENCE</scope>
    <source>
        <strain evidence="2">LA-IB0</strain>
        <tissue evidence="2">Leaf</tissue>
    </source>
</reference>
<dbReference type="Proteomes" id="UP000826271">
    <property type="component" value="Unassembled WGS sequence"/>
</dbReference>
<dbReference type="EMBL" id="WHWC01000002">
    <property type="protein sequence ID" value="KAG8388619.1"/>
    <property type="molecule type" value="Genomic_DNA"/>
</dbReference>